<protein>
    <recommendedName>
        <fullName evidence="2">SWIM-type domain-containing protein</fullName>
    </recommendedName>
</protein>
<dbReference type="GO" id="GO:0008270">
    <property type="term" value="F:zinc ion binding"/>
    <property type="evidence" value="ECO:0007669"/>
    <property type="project" value="UniProtKB-KW"/>
</dbReference>
<gene>
    <name evidence="3" type="ORF">CHRIB12_LOCUS17432</name>
</gene>
<proteinExistence type="predicted"/>
<dbReference type="AlphaFoldDB" id="A0A915ZMV6"/>
<accession>A0A915ZMV6</accession>
<dbReference type="OrthoDB" id="2313494at2759"/>
<evidence type="ECO:0000259" key="2">
    <source>
        <dbReference type="PROSITE" id="PS50966"/>
    </source>
</evidence>
<evidence type="ECO:0000313" key="3">
    <source>
        <dbReference type="EMBL" id="CAB5381284.1"/>
    </source>
</evidence>
<keyword evidence="1" id="KW-0863">Zinc-finger</keyword>
<reference evidence="3" key="1">
    <citation type="submission" date="2020-05" db="EMBL/GenBank/DDBJ databases">
        <authorList>
            <person name="Rincon C."/>
            <person name="Sanders R I."/>
            <person name="Robbins C."/>
            <person name="Chaturvedi A."/>
        </authorList>
    </citation>
    <scope>NUCLEOTIDE SEQUENCE</scope>
    <source>
        <strain evidence="3">CHB12</strain>
    </source>
</reference>
<dbReference type="Proteomes" id="UP000684084">
    <property type="component" value="Unassembled WGS sequence"/>
</dbReference>
<keyword evidence="1" id="KW-0862">Zinc</keyword>
<feature type="domain" description="SWIM-type" evidence="2">
    <location>
        <begin position="98"/>
        <end position="132"/>
    </location>
</feature>
<comment type="caution">
    <text evidence="3">The sequence shown here is derived from an EMBL/GenBank/DDBJ whole genome shotgun (WGS) entry which is preliminary data.</text>
</comment>
<keyword evidence="1" id="KW-0479">Metal-binding</keyword>
<dbReference type="EMBL" id="CAGKOT010000044">
    <property type="protein sequence ID" value="CAB5381284.1"/>
    <property type="molecule type" value="Genomic_DNA"/>
</dbReference>
<evidence type="ECO:0000313" key="4">
    <source>
        <dbReference type="Proteomes" id="UP000684084"/>
    </source>
</evidence>
<dbReference type="InterPro" id="IPR007527">
    <property type="entry name" value="Znf_SWIM"/>
</dbReference>
<evidence type="ECO:0000256" key="1">
    <source>
        <dbReference type="PROSITE-ProRule" id="PRU00325"/>
    </source>
</evidence>
<sequence length="142" mass="17003">MDRNIIQQVNIIRLQLERNVCIGLIRVWIRIWIRIWIRVRVRVRIDNTDYKDHKKSFREDDYEAPQTLLQLMIKNVQNEVNTEIWEVKPELSQTKSHFVILMADGSHSCTCNLLISFAIPCRHFYKVLRKSSQAKFHISLIN</sequence>
<dbReference type="PROSITE" id="PS50966">
    <property type="entry name" value="ZF_SWIM"/>
    <property type="match status" value="1"/>
</dbReference>
<organism evidence="3 4">
    <name type="scientific">Rhizophagus irregularis</name>
    <dbReference type="NCBI Taxonomy" id="588596"/>
    <lineage>
        <taxon>Eukaryota</taxon>
        <taxon>Fungi</taxon>
        <taxon>Fungi incertae sedis</taxon>
        <taxon>Mucoromycota</taxon>
        <taxon>Glomeromycotina</taxon>
        <taxon>Glomeromycetes</taxon>
        <taxon>Glomerales</taxon>
        <taxon>Glomeraceae</taxon>
        <taxon>Rhizophagus</taxon>
    </lineage>
</organism>
<name>A0A915ZMV6_9GLOM</name>